<gene>
    <name evidence="6" type="ORF">SCHPADRAFT_995079</name>
</gene>
<evidence type="ECO:0000256" key="3">
    <source>
        <dbReference type="ARBA" id="ARBA00022833"/>
    </source>
</evidence>
<dbReference type="STRING" id="27342.A0A0H2RXM4"/>
<evidence type="ECO:0000313" key="6">
    <source>
        <dbReference type="EMBL" id="KLO16504.1"/>
    </source>
</evidence>
<evidence type="ECO:0000259" key="5">
    <source>
        <dbReference type="PROSITE" id="PS50865"/>
    </source>
</evidence>
<accession>A0A0H2RXM4</accession>
<dbReference type="InParanoid" id="A0A0H2RXM4"/>
<protein>
    <recommendedName>
        <fullName evidence="5">MYND-type domain-containing protein</fullName>
    </recommendedName>
</protein>
<reference evidence="6 7" key="1">
    <citation type="submission" date="2015-04" db="EMBL/GenBank/DDBJ databases">
        <title>Complete genome sequence of Schizopora paradoxa KUC8140, a cosmopolitan wood degrader in East Asia.</title>
        <authorList>
            <consortium name="DOE Joint Genome Institute"/>
            <person name="Min B."/>
            <person name="Park H."/>
            <person name="Jang Y."/>
            <person name="Kim J.-J."/>
            <person name="Kim K.H."/>
            <person name="Pangilinan J."/>
            <person name="Lipzen A."/>
            <person name="Riley R."/>
            <person name="Grigoriev I.V."/>
            <person name="Spatafora J.W."/>
            <person name="Choi I.-G."/>
        </authorList>
    </citation>
    <scope>NUCLEOTIDE SEQUENCE [LARGE SCALE GENOMIC DNA]</scope>
    <source>
        <strain evidence="6 7">KUC8140</strain>
    </source>
</reference>
<dbReference type="EMBL" id="KQ085915">
    <property type="protein sequence ID" value="KLO16504.1"/>
    <property type="molecule type" value="Genomic_DNA"/>
</dbReference>
<dbReference type="GO" id="GO:0008270">
    <property type="term" value="F:zinc ion binding"/>
    <property type="evidence" value="ECO:0007669"/>
    <property type="project" value="UniProtKB-KW"/>
</dbReference>
<dbReference type="PROSITE" id="PS50865">
    <property type="entry name" value="ZF_MYND_2"/>
    <property type="match status" value="1"/>
</dbReference>
<dbReference type="AlphaFoldDB" id="A0A0H2RXM4"/>
<keyword evidence="2 4" id="KW-0863">Zinc-finger</keyword>
<dbReference type="Pfam" id="PF01753">
    <property type="entry name" value="zf-MYND"/>
    <property type="match status" value="1"/>
</dbReference>
<name>A0A0H2RXM4_9AGAM</name>
<feature type="domain" description="MYND-type" evidence="5">
    <location>
        <begin position="411"/>
        <end position="453"/>
    </location>
</feature>
<dbReference type="Proteomes" id="UP000053477">
    <property type="component" value="Unassembled WGS sequence"/>
</dbReference>
<proteinExistence type="predicted"/>
<evidence type="ECO:0000256" key="1">
    <source>
        <dbReference type="ARBA" id="ARBA00022723"/>
    </source>
</evidence>
<evidence type="ECO:0000256" key="2">
    <source>
        <dbReference type="ARBA" id="ARBA00022771"/>
    </source>
</evidence>
<keyword evidence="3" id="KW-0862">Zinc</keyword>
<keyword evidence="1" id="KW-0479">Metal-binding</keyword>
<dbReference type="Gene3D" id="6.10.140.2220">
    <property type="match status" value="1"/>
</dbReference>
<dbReference type="PROSITE" id="PS01360">
    <property type="entry name" value="ZF_MYND_1"/>
    <property type="match status" value="1"/>
</dbReference>
<keyword evidence="7" id="KW-1185">Reference proteome</keyword>
<sequence>MSNDEALENQVQRALEGSLTDRISLTMCAADIPEEHRQEVFSMFLESLRDTDAVFESDAEQRAPSAVLALVFLNGIGRCSSYVKKNNAVSEALMKDWEVVARWTRRLCDNFESVVNPFPGALINYEEWYSSIVLVLALVLRDLECAHRMWSVPDARHAMCRIWLFDAPESVSQYNWLIVDMLKMLAMNEVQHGADFTAELVKESGFGEEKAMHIIMTRMINATRAGDIQTMSDIAFIILYLTSSRYETIRSVALKKKAIPYLTKTFVKIVDPQKFSRNEPLPDFLHDFLLRFENITGMEGGYPYILQALRHGFLQGVVHCGALLDKLHRDAIEALQRIIGNVLTKYLVYYPYLLGVLDAIQVINIKDLEQYIDQTELGPHWALFEETLLARTIVKSLYVQSDQSDLSISKCFHCGKVDSKKNLQKCGGCKNVHYCSRGCQKSHWNNGGHRLVCKNTPERLRGWSRHDQRYRDFLTRLEVRRHIKGLHQLAVTKYGVEPTPNGSSLNYGCSIDYTTVPPTLGVFRLEEVAHLRDPQFTEGNDMLVEQLIEAKDDRKNFIQAHLPAGLSSTIQIKCGKLGMHIEGIFERESEATQYVTGLGMSSRTSGVDGDGVPLQHLFDLVDNVMNELSSGNTRVGVHYRWNADDSYEDRGGGHVTVVEELDAIVKALNF</sequence>
<dbReference type="SUPFAM" id="SSF144232">
    <property type="entry name" value="HIT/MYND zinc finger-like"/>
    <property type="match status" value="1"/>
</dbReference>
<organism evidence="6 7">
    <name type="scientific">Schizopora paradoxa</name>
    <dbReference type="NCBI Taxonomy" id="27342"/>
    <lineage>
        <taxon>Eukaryota</taxon>
        <taxon>Fungi</taxon>
        <taxon>Dikarya</taxon>
        <taxon>Basidiomycota</taxon>
        <taxon>Agaricomycotina</taxon>
        <taxon>Agaricomycetes</taxon>
        <taxon>Hymenochaetales</taxon>
        <taxon>Schizoporaceae</taxon>
        <taxon>Schizopora</taxon>
    </lineage>
</organism>
<dbReference type="InterPro" id="IPR002893">
    <property type="entry name" value="Znf_MYND"/>
</dbReference>
<dbReference type="OrthoDB" id="2880862at2759"/>
<evidence type="ECO:0000313" key="7">
    <source>
        <dbReference type="Proteomes" id="UP000053477"/>
    </source>
</evidence>
<evidence type="ECO:0000256" key="4">
    <source>
        <dbReference type="PROSITE-ProRule" id="PRU00134"/>
    </source>
</evidence>